<comment type="subcellular location">
    <subcellularLocation>
        <location evidence="1">Cell membrane</location>
        <topology evidence="1">Multi-pass membrane protein</topology>
    </subcellularLocation>
</comment>
<comment type="caution">
    <text evidence="7">The sequence shown here is derived from an EMBL/GenBank/DDBJ whole genome shotgun (WGS) entry which is preliminary data.</text>
</comment>
<evidence type="ECO:0000256" key="3">
    <source>
        <dbReference type="ARBA" id="ARBA00022692"/>
    </source>
</evidence>
<proteinExistence type="predicted"/>
<dbReference type="NCBIfam" id="NF037997">
    <property type="entry name" value="Na_Pi_symport"/>
    <property type="match status" value="1"/>
</dbReference>
<dbReference type="PANTHER" id="PTHR10010:SF46">
    <property type="entry name" value="SODIUM-DEPENDENT PHOSPHATE TRANSPORT PROTEIN 2B"/>
    <property type="match status" value="1"/>
</dbReference>
<dbReference type="GO" id="GO:0005436">
    <property type="term" value="F:sodium:phosphate symporter activity"/>
    <property type="evidence" value="ECO:0007669"/>
    <property type="project" value="InterPro"/>
</dbReference>
<keyword evidence="3 6" id="KW-0812">Transmembrane</keyword>
<evidence type="ECO:0000256" key="2">
    <source>
        <dbReference type="ARBA" id="ARBA00022475"/>
    </source>
</evidence>
<gene>
    <name evidence="7" type="ORF">OBE_07423</name>
</gene>
<accession>K1TAT5</accession>
<keyword evidence="5 6" id="KW-0472">Membrane</keyword>
<organism evidence="7">
    <name type="scientific">human gut metagenome</name>
    <dbReference type="NCBI Taxonomy" id="408170"/>
    <lineage>
        <taxon>unclassified sequences</taxon>
        <taxon>metagenomes</taxon>
        <taxon>organismal metagenomes</taxon>
    </lineage>
</organism>
<name>K1TAT5_9ZZZZ</name>
<evidence type="ECO:0000313" key="7">
    <source>
        <dbReference type="EMBL" id="EKC63520.1"/>
    </source>
</evidence>
<protein>
    <submittedName>
        <fullName evidence="7">Na/Pi-cotransporter</fullName>
    </submittedName>
</protein>
<keyword evidence="4 6" id="KW-1133">Transmembrane helix</keyword>
<feature type="transmembrane region" description="Helical" evidence="6">
    <location>
        <begin position="49"/>
        <end position="73"/>
    </location>
</feature>
<dbReference type="GO" id="GO:0044341">
    <property type="term" value="P:sodium-dependent phosphate transport"/>
    <property type="evidence" value="ECO:0007669"/>
    <property type="project" value="InterPro"/>
</dbReference>
<dbReference type="PANTHER" id="PTHR10010">
    <property type="entry name" value="SOLUTE CARRIER FAMILY 34 SODIUM PHOSPHATE , MEMBER 2-RELATED"/>
    <property type="match status" value="1"/>
</dbReference>
<evidence type="ECO:0000256" key="5">
    <source>
        <dbReference type="ARBA" id="ARBA00023136"/>
    </source>
</evidence>
<feature type="transmembrane region" description="Helical" evidence="6">
    <location>
        <begin position="6"/>
        <end position="28"/>
    </location>
</feature>
<evidence type="ECO:0000256" key="1">
    <source>
        <dbReference type="ARBA" id="ARBA00004651"/>
    </source>
</evidence>
<dbReference type="Pfam" id="PF02690">
    <property type="entry name" value="Na_Pi_cotrans"/>
    <property type="match status" value="1"/>
</dbReference>
<keyword evidence="2" id="KW-1003">Cell membrane</keyword>
<evidence type="ECO:0000256" key="6">
    <source>
        <dbReference type="SAM" id="Phobius"/>
    </source>
</evidence>
<reference evidence="7" key="1">
    <citation type="journal article" date="2013" name="Environ. Microbiol.">
        <title>Microbiota from the distal guts of lean and obese adolescents exhibit partial functional redundancy besides clear differences in community structure.</title>
        <authorList>
            <person name="Ferrer M."/>
            <person name="Ruiz A."/>
            <person name="Lanza F."/>
            <person name="Haange S.B."/>
            <person name="Oberbach A."/>
            <person name="Till H."/>
            <person name="Bargiela R."/>
            <person name="Campoy C."/>
            <person name="Segura M.T."/>
            <person name="Richter M."/>
            <person name="von Bergen M."/>
            <person name="Seifert J."/>
            <person name="Suarez A."/>
        </authorList>
    </citation>
    <scope>NUCLEOTIDE SEQUENCE</scope>
</reference>
<sequence>MNIFDVLSLIGGLALFLFGMNIMGDALEKRAGNQLKNILEKLTSNRFKGFLLGAGVTAIIQSSSATTVMVVGFC</sequence>
<dbReference type="GO" id="GO:0005886">
    <property type="term" value="C:plasma membrane"/>
    <property type="evidence" value="ECO:0007669"/>
    <property type="project" value="UniProtKB-SubCell"/>
</dbReference>
<dbReference type="InterPro" id="IPR003841">
    <property type="entry name" value="Na/Pi_transpt"/>
</dbReference>
<evidence type="ECO:0000256" key="4">
    <source>
        <dbReference type="ARBA" id="ARBA00022989"/>
    </source>
</evidence>
<dbReference type="AlphaFoldDB" id="K1TAT5"/>
<dbReference type="EMBL" id="AJWZ01005102">
    <property type="protein sequence ID" value="EKC63520.1"/>
    <property type="molecule type" value="Genomic_DNA"/>
</dbReference>